<evidence type="ECO:0000313" key="4">
    <source>
        <dbReference type="Proteomes" id="UP000284557"/>
    </source>
</evidence>
<feature type="region of interest" description="Disordered" evidence="1">
    <location>
        <begin position="366"/>
        <end position="447"/>
    </location>
</feature>
<gene>
    <name evidence="3" type="ORF">D2E76_16110</name>
</gene>
<dbReference type="SUPFAM" id="SSF109709">
    <property type="entry name" value="KorB DNA-binding domain-like"/>
    <property type="match status" value="1"/>
</dbReference>
<evidence type="ECO:0000259" key="2">
    <source>
        <dbReference type="Pfam" id="PF17762"/>
    </source>
</evidence>
<feature type="domain" description="ParB/Spo0J HTH" evidence="2">
    <location>
        <begin position="176"/>
        <end position="230"/>
    </location>
</feature>
<dbReference type="AlphaFoldDB" id="A0ABD7HM13"/>
<proteinExistence type="predicted"/>
<protein>
    <submittedName>
        <fullName evidence="3">Chromosome partitioning protein ParB</fullName>
    </submittedName>
</protein>
<name>A0ABD7HM13_9MYCO</name>
<feature type="region of interest" description="Disordered" evidence="1">
    <location>
        <begin position="230"/>
        <end position="256"/>
    </location>
</feature>
<feature type="region of interest" description="Disordered" evidence="1">
    <location>
        <begin position="1"/>
        <end position="42"/>
    </location>
</feature>
<comment type="caution">
    <text evidence="3">The sequence shown here is derived from an EMBL/GenBank/DDBJ whole genome shotgun (WGS) entry which is preliminary data.</text>
</comment>
<dbReference type="Gene3D" id="1.10.10.2830">
    <property type="match status" value="1"/>
</dbReference>
<feature type="compositionally biased region" description="Basic and acidic residues" evidence="1">
    <location>
        <begin position="230"/>
        <end position="249"/>
    </location>
</feature>
<evidence type="ECO:0000313" key="3">
    <source>
        <dbReference type="EMBL" id="RIT36779.1"/>
    </source>
</evidence>
<dbReference type="PANTHER" id="PTHR33375">
    <property type="entry name" value="CHROMOSOME-PARTITIONING PROTEIN PARB-RELATED"/>
    <property type="match status" value="1"/>
</dbReference>
<dbReference type="SUPFAM" id="SSF110849">
    <property type="entry name" value="ParB/Sulfiredoxin"/>
    <property type="match status" value="1"/>
</dbReference>
<feature type="compositionally biased region" description="Acidic residues" evidence="1">
    <location>
        <begin position="371"/>
        <end position="398"/>
    </location>
</feature>
<dbReference type="InterPro" id="IPR036086">
    <property type="entry name" value="ParB/Sulfiredoxin_sf"/>
</dbReference>
<dbReference type="InterPro" id="IPR050336">
    <property type="entry name" value="Chromosome_partition/occlusion"/>
</dbReference>
<organism evidence="3 4">
    <name type="scientific">Mycobacteroides abscessus</name>
    <dbReference type="NCBI Taxonomy" id="36809"/>
    <lineage>
        <taxon>Bacteria</taxon>
        <taxon>Bacillati</taxon>
        <taxon>Actinomycetota</taxon>
        <taxon>Actinomycetes</taxon>
        <taxon>Mycobacteriales</taxon>
        <taxon>Mycobacteriaceae</taxon>
        <taxon>Mycobacteroides</taxon>
    </lineage>
</organism>
<dbReference type="InterPro" id="IPR041468">
    <property type="entry name" value="HTH_ParB/Spo0J"/>
</dbReference>
<dbReference type="Proteomes" id="UP000284557">
    <property type="component" value="Unassembled WGS sequence"/>
</dbReference>
<dbReference type="Gene3D" id="3.90.1530.30">
    <property type="match status" value="1"/>
</dbReference>
<feature type="compositionally biased region" description="Basic and acidic residues" evidence="1">
    <location>
        <begin position="412"/>
        <end position="421"/>
    </location>
</feature>
<sequence length="561" mass="60793">MAARKPRRPGGNSSNERRSSTRVQAADAASNADPQPGTGRFASLATAELSVDQARGEGRQVLDISPKLLIPHPLNDPDRSVVDPKDPDGLLGSVKARGVRMVMAAATRAAFEARWPDLLPVDTEGEYVLLYGHRRRAAALAAGVLTVPVVVNDAELDQPDRGLVDMYLENKHHVGLAPLADAHLLNHFIEDMNLNQVELGEMLGVSQPTISRRLSLLLLAEPLRKEVIVKKTSGDEEESSEKKQADKNKLGPTEASTLATALPYGPVYSWQKSPDKDQDSPERLAEQLRAFELIKQGSLVSTAVARVKAERKSRATAAAQGWEIIDPVAHFGDSATALKHRYYEDPTGLSGIVVAIDEHGSLAHYNTDPAMEIDPDTLGDHDDDLDDEGDHDGGDDGDAPAHDGPSPASKKAKSDTGEAKKPRPAPKAPAAAKKPSDDSKARIEASKKRREAAQTLVLKAPAKDQLAQILIDQYAYGVITKASSEWALELAEQWGFVPTDDLDSPAARVSHAWALALAGYELAAADSTKWSTPQRIYITLLRDRAKYEPTAWEQKQLDQIN</sequence>
<evidence type="ECO:0000256" key="1">
    <source>
        <dbReference type="SAM" id="MobiDB-lite"/>
    </source>
</evidence>
<dbReference type="EMBL" id="QXBN01000012">
    <property type="protein sequence ID" value="RIT36779.1"/>
    <property type="molecule type" value="Genomic_DNA"/>
</dbReference>
<accession>A0ABD7HM13</accession>
<dbReference type="PANTHER" id="PTHR33375:SF1">
    <property type="entry name" value="CHROMOSOME-PARTITIONING PROTEIN PARB-RELATED"/>
    <property type="match status" value="1"/>
</dbReference>
<dbReference type="Pfam" id="PF17762">
    <property type="entry name" value="HTH_ParB"/>
    <property type="match status" value="1"/>
</dbReference>
<feature type="compositionally biased region" description="Basic and acidic residues" evidence="1">
    <location>
        <begin position="434"/>
        <end position="446"/>
    </location>
</feature>
<reference evidence="3 4" key="1">
    <citation type="submission" date="2018-08" db="EMBL/GenBank/DDBJ databases">
        <title>Linezolid Resistance in Mycobacterium abscessus: MIC Distribution and Comprehensive Investigation of Resistance Mechanisms.</title>
        <authorList>
            <person name="Ye M."/>
            <person name="Xu L."/>
            <person name="Zou Y."/>
            <person name="Li B."/>
            <person name="Guo Q."/>
            <person name="Zhang Y."/>
            <person name="Zhan M."/>
            <person name="Xu B."/>
            <person name="Yu F."/>
            <person name="Zhang Z."/>
            <person name="Chu H."/>
        </authorList>
    </citation>
    <scope>NUCLEOTIDE SEQUENCE [LARGE SCALE GENOMIC DNA]</scope>
    <source>
        <strain evidence="3 4">G143</strain>
    </source>
</reference>